<dbReference type="SUPFAM" id="SSF55681">
    <property type="entry name" value="Class II aaRS and biotin synthetases"/>
    <property type="match status" value="1"/>
</dbReference>
<evidence type="ECO:0000256" key="2">
    <source>
        <dbReference type="ARBA" id="ARBA00022598"/>
    </source>
</evidence>
<dbReference type="GO" id="GO:0005737">
    <property type="term" value="C:cytoplasm"/>
    <property type="evidence" value="ECO:0007669"/>
    <property type="project" value="UniProtKB-SubCell"/>
</dbReference>
<dbReference type="PATRIC" id="fig|476272.21.peg.437"/>
<keyword evidence="4 7" id="KW-0067">ATP-binding</keyword>
<evidence type="ECO:0000313" key="10">
    <source>
        <dbReference type="Proteomes" id="UP000003100"/>
    </source>
</evidence>
<reference evidence="9 10" key="1">
    <citation type="submission" date="2009-01" db="EMBL/GenBank/DDBJ databases">
        <authorList>
            <person name="Fulton L."/>
            <person name="Clifton S."/>
            <person name="Fulton B."/>
            <person name="Xu J."/>
            <person name="Minx P."/>
            <person name="Pepin K.H."/>
            <person name="Johnson M."/>
            <person name="Bhonagiri V."/>
            <person name="Nash W.E."/>
            <person name="Mardis E.R."/>
            <person name="Wilson R.K."/>
        </authorList>
    </citation>
    <scope>NUCLEOTIDE SEQUENCE [LARGE SCALE GENOMIC DNA]</scope>
    <source>
        <strain evidence="10">DSM 10507 / JCM 14656 / S5a33</strain>
    </source>
</reference>
<dbReference type="PANTHER" id="PTHR22594">
    <property type="entry name" value="ASPARTYL/LYSYL-TRNA SYNTHETASE"/>
    <property type="match status" value="1"/>
</dbReference>
<dbReference type="GO" id="GO:0003676">
    <property type="term" value="F:nucleic acid binding"/>
    <property type="evidence" value="ECO:0007669"/>
    <property type="project" value="InterPro"/>
</dbReference>
<keyword evidence="7" id="KW-0963">Cytoplasm</keyword>
<dbReference type="GO" id="GO:0005524">
    <property type="term" value="F:ATP binding"/>
    <property type="evidence" value="ECO:0007669"/>
    <property type="project" value="UniProtKB-UniRule"/>
</dbReference>
<accession>C0CSA2</accession>
<keyword evidence="2 7" id="KW-0436">Ligase</keyword>
<dbReference type="InterPro" id="IPR004364">
    <property type="entry name" value="Aa-tRNA-synt_II"/>
</dbReference>
<comment type="subunit">
    <text evidence="7">Homodimer.</text>
</comment>
<dbReference type="GO" id="GO:0004816">
    <property type="term" value="F:asparagine-tRNA ligase activity"/>
    <property type="evidence" value="ECO:0007669"/>
    <property type="project" value="UniProtKB-UniRule"/>
</dbReference>
<comment type="similarity">
    <text evidence="1 7">Belongs to the class-II aminoacyl-tRNA synthetase family.</text>
</comment>
<dbReference type="EMBL" id="ACBZ01000200">
    <property type="protein sequence ID" value="EEG47364.1"/>
    <property type="molecule type" value="Genomic_DNA"/>
</dbReference>
<dbReference type="PRINTS" id="PR01042">
    <property type="entry name" value="TRNASYNTHASP"/>
</dbReference>
<evidence type="ECO:0000256" key="4">
    <source>
        <dbReference type="ARBA" id="ARBA00022840"/>
    </source>
</evidence>
<evidence type="ECO:0000313" key="9">
    <source>
        <dbReference type="EMBL" id="EEG47364.1"/>
    </source>
</evidence>
<organism evidence="9 10">
    <name type="scientific">Blautia hydrogenotrophica (strain DSM 10507 / JCM 14656 / S5a33)</name>
    <name type="common">Ruminococcus hydrogenotrophicus</name>
    <dbReference type="NCBI Taxonomy" id="476272"/>
    <lineage>
        <taxon>Bacteria</taxon>
        <taxon>Bacillati</taxon>
        <taxon>Bacillota</taxon>
        <taxon>Clostridia</taxon>
        <taxon>Lachnospirales</taxon>
        <taxon>Lachnospiraceae</taxon>
        <taxon>Blautia</taxon>
    </lineage>
</organism>
<dbReference type="InterPro" id="IPR006195">
    <property type="entry name" value="aa-tRNA-synth_II"/>
</dbReference>
<dbReference type="AlphaFoldDB" id="C0CSA2"/>
<dbReference type="GO" id="GO:0140096">
    <property type="term" value="F:catalytic activity, acting on a protein"/>
    <property type="evidence" value="ECO:0007669"/>
    <property type="project" value="UniProtKB-ARBA"/>
</dbReference>
<dbReference type="InterPro" id="IPR045864">
    <property type="entry name" value="aa-tRNA-synth_II/BPL/LPL"/>
</dbReference>
<dbReference type="Gene3D" id="2.40.50.140">
    <property type="entry name" value="Nucleic acid-binding proteins"/>
    <property type="match status" value="1"/>
</dbReference>
<comment type="catalytic activity">
    <reaction evidence="7">
        <text>tRNA(Asn) + L-asparagine + ATP = L-asparaginyl-tRNA(Asn) + AMP + diphosphate + H(+)</text>
        <dbReference type="Rhea" id="RHEA:11180"/>
        <dbReference type="Rhea" id="RHEA-COMP:9659"/>
        <dbReference type="Rhea" id="RHEA-COMP:9674"/>
        <dbReference type="ChEBI" id="CHEBI:15378"/>
        <dbReference type="ChEBI" id="CHEBI:30616"/>
        <dbReference type="ChEBI" id="CHEBI:33019"/>
        <dbReference type="ChEBI" id="CHEBI:58048"/>
        <dbReference type="ChEBI" id="CHEBI:78442"/>
        <dbReference type="ChEBI" id="CHEBI:78515"/>
        <dbReference type="ChEBI" id="CHEBI:456215"/>
        <dbReference type="EC" id="6.1.1.22"/>
    </reaction>
</comment>
<name>C0CSA2_BLAHS</name>
<dbReference type="FunFam" id="3.30.930.10:FF:000016">
    <property type="entry name" value="Asparagine--tRNA ligase"/>
    <property type="match status" value="1"/>
</dbReference>
<keyword evidence="5 7" id="KW-0648">Protein biosynthesis</keyword>
<proteinExistence type="inferred from homology"/>
<dbReference type="PANTHER" id="PTHR22594:SF34">
    <property type="entry name" value="ASPARAGINE--TRNA LIGASE, MITOCHONDRIAL-RELATED"/>
    <property type="match status" value="1"/>
</dbReference>
<dbReference type="HAMAP" id="MF_00534">
    <property type="entry name" value="Asn_tRNA_synth"/>
    <property type="match status" value="1"/>
</dbReference>
<reference evidence="9 10" key="2">
    <citation type="submission" date="2009-02" db="EMBL/GenBank/DDBJ databases">
        <title>Draft genome sequence of Blautia hydrogenotrophica DSM 10507 (Ruminococcus hydrogenotrophicus DSM 10507).</title>
        <authorList>
            <person name="Sudarsanam P."/>
            <person name="Ley R."/>
            <person name="Guruge J."/>
            <person name="Turnbaugh P.J."/>
            <person name="Mahowald M."/>
            <person name="Liep D."/>
            <person name="Gordon J."/>
        </authorList>
    </citation>
    <scope>NUCLEOTIDE SEQUENCE [LARGE SCALE GENOMIC DNA]</scope>
    <source>
        <strain evidence="10">DSM 10507 / JCM 14656 / S5a33</strain>
    </source>
</reference>
<evidence type="ECO:0000256" key="3">
    <source>
        <dbReference type="ARBA" id="ARBA00022741"/>
    </source>
</evidence>
<dbReference type="Pfam" id="PF01336">
    <property type="entry name" value="tRNA_anti-codon"/>
    <property type="match status" value="1"/>
</dbReference>
<evidence type="ECO:0000256" key="7">
    <source>
        <dbReference type="HAMAP-Rule" id="MF_00534"/>
    </source>
</evidence>
<keyword evidence="3 7" id="KW-0547">Nucleotide-binding</keyword>
<dbReference type="CDD" id="cd04318">
    <property type="entry name" value="EcAsnRS_like_N"/>
    <property type="match status" value="1"/>
</dbReference>
<dbReference type="NCBIfam" id="NF003037">
    <property type="entry name" value="PRK03932.1"/>
    <property type="match status" value="1"/>
</dbReference>
<keyword evidence="6 7" id="KW-0030">Aminoacyl-tRNA synthetase</keyword>
<dbReference type="eggNOG" id="COG0017">
    <property type="taxonomic scope" value="Bacteria"/>
</dbReference>
<evidence type="ECO:0000256" key="1">
    <source>
        <dbReference type="ARBA" id="ARBA00008226"/>
    </source>
</evidence>
<dbReference type="InterPro" id="IPR012340">
    <property type="entry name" value="NA-bd_OB-fold"/>
</dbReference>
<evidence type="ECO:0000259" key="8">
    <source>
        <dbReference type="PROSITE" id="PS50862"/>
    </source>
</evidence>
<dbReference type="InterPro" id="IPR004365">
    <property type="entry name" value="NA-bd_OB_tRNA"/>
</dbReference>
<protein>
    <recommendedName>
        <fullName evidence="7">Asparagine--tRNA ligase</fullName>
        <ecNumber evidence="7">6.1.1.22</ecNumber>
    </recommendedName>
    <alternativeName>
        <fullName evidence="7">Asparaginyl-tRNA synthetase</fullName>
        <shortName evidence="7">AsnRS</shortName>
    </alternativeName>
</protein>
<dbReference type="PROSITE" id="PS50862">
    <property type="entry name" value="AA_TRNA_LIGASE_II"/>
    <property type="match status" value="1"/>
</dbReference>
<dbReference type="NCBIfam" id="TIGR00457">
    <property type="entry name" value="asnS"/>
    <property type="match status" value="1"/>
</dbReference>
<dbReference type="GO" id="GO:0016740">
    <property type="term" value="F:transferase activity"/>
    <property type="evidence" value="ECO:0007669"/>
    <property type="project" value="UniProtKB-ARBA"/>
</dbReference>
<dbReference type="Pfam" id="PF00152">
    <property type="entry name" value="tRNA-synt_2"/>
    <property type="match status" value="1"/>
</dbReference>
<sequence length="484" mass="55894">MGFPTLFFWDYNKLRIKEKAGMKLTTVKEIYRNKETFLDKEITVGGWVRSVRDSKTFGFIVLHDGTFFETLQIVYHDQMENFAEISKLNVGAAIVVKGTLVATPQAKQPFEIQATEIEVEGMSAPDYPLQKKRHSLEYLRTITHLRPRTNTFQAVFRVRSLTAYAIHRFFQERGFVYVNTPLITGSDCEGAGEMFRVTTLDPVNPPLKEDRTVDYGQDFFGKETNLTVSGQLNGETYAQAFRNIYTFGPTFRAENSNTTRHAAEFWMIEPECAFADLQDNMDLAEAMLKYVISYVLENAPEEMNFFNSFIDKGLLDRLNHVLNSEFGHVTYTEAVEILEKNNDKFDFKVYWGCDLQTEHERYLTEQVFKKPVFVTDYPKEIKAFYMKLNEDGKTVAAMDCLVPGIGEIIGGSQREDDYDKLKKRMDELGLKPEDYDFYMDLRKYGSTRHSGYGLGFERCVMYLTGMSNIRDVIPFPRTVKNCDL</sequence>
<keyword evidence="10" id="KW-1185">Reference proteome</keyword>
<dbReference type="Gene3D" id="3.30.930.10">
    <property type="entry name" value="Bira Bifunctional Protein, Domain 2"/>
    <property type="match status" value="1"/>
</dbReference>
<dbReference type="EC" id="6.1.1.22" evidence="7"/>
<dbReference type="InterPro" id="IPR002312">
    <property type="entry name" value="Asp/Asn-tRNA-synth_IIb"/>
</dbReference>
<comment type="subcellular location">
    <subcellularLocation>
        <location evidence="7">Cytoplasm</location>
    </subcellularLocation>
</comment>
<dbReference type="InterPro" id="IPR004522">
    <property type="entry name" value="Asn-tRNA-ligase"/>
</dbReference>
<feature type="domain" description="Aminoacyl-transfer RNA synthetases class-II family profile" evidence="8">
    <location>
        <begin position="156"/>
        <end position="474"/>
    </location>
</feature>
<evidence type="ECO:0000256" key="5">
    <source>
        <dbReference type="ARBA" id="ARBA00022917"/>
    </source>
</evidence>
<dbReference type="GO" id="GO:0006421">
    <property type="term" value="P:asparaginyl-tRNA aminoacylation"/>
    <property type="evidence" value="ECO:0007669"/>
    <property type="project" value="UniProtKB-UniRule"/>
</dbReference>
<dbReference type="SUPFAM" id="SSF50249">
    <property type="entry name" value="Nucleic acid-binding proteins"/>
    <property type="match status" value="1"/>
</dbReference>
<dbReference type="CDD" id="cd00776">
    <property type="entry name" value="AsxRS_core"/>
    <property type="match status" value="1"/>
</dbReference>
<evidence type="ECO:0000256" key="6">
    <source>
        <dbReference type="ARBA" id="ARBA00023146"/>
    </source>
</evidence>
<dbReference type="Proteomes" id="UP000003100">
    <property type="component" value="Unassembled WGS sequence"/>
</dbReference>
<dbReference type="HOGENOM" id="CLU_004553_2_0_9"/>
<gene>
    <name evidence="7" type="primary">asnS</name>
    <name evidence="9" type="ORF">RUMHYD_03754</name>
</gene>